<evidence type="ECO:0000256" key="3">
    <source>
        <dbReference type="PROSITE-ProRule" id="PRU00023"/>
    </source>
</evidence>
<keyword evidence="1" id="KW-0677">Repeat</keyword>
<dbReference type="Proteomes" id="UP001318040">
    <property type="component" value="Chromosome 10"/>
</dbReference>
<feature type="repeat" description="ANK" evidence="3">
    <location>
        <begin position="292"/>
        <end position="324"/>
    </location>
</feature>
<dbReference type="InterPro" id="IPR002110">
    <property type="entry name" value="Ankyrin_rpt"/>
</dbReference>
<feature type="compositionally biased region" description="Polar residues" evidence="4">
    <location>
        <begin position="45"/>
        <end position="58"/>
    </location>
</feature>
<dbReference type="InterPro" id="IPR036770">
    <property type="entry name" value="Ankyrin_rpt-contain_sf"/>
</dbReference>
<feature type="compositionally biased region" description="Low complexity" evidence="4">
    <location>
        <begin position="59"/>
        <end position="69"/>
    </location>
</feature>
<dbReference type="AlphaFoldDB" id="A0AAJ7SYA3"/>
<protein>
    <submittedName>
        <fullName evidence="6">Ankyrin repeat domain-containing protein 33B-like</fullName>
    </submittedName>
</protein>
<dbReference type="KEGG" id="pmrn:116941153"/>
<dbReference type="PROSITE" id="PS50297">
    <property type="entry name" value="ANK_REP_REGION"/>
    <property type="match status" value="1"/>
</dbReference>
<evidence type="ECO:0000313" key="5">
    <source>
        <dbReference type="Proteomes" id="UP001318040"/>
    </source>
</evidence>
<dbReference type="SUPFAM" id="SSF48403">
    <property type="entry name" value="Ankyrin repeat"/>
    <property type="match status" value="1"/>
</dbReference>
<dbReference type="SMART" id="SM00248">
    <property type="entry name" value="ANK"/>
    <property type="match status" value="3"/>
</dbReference>
<organism evidence="5 6">
    <name type="scientific">Petromyzon marinus</name>
    <name type="common">Sea lamprey</name>
    <dbReference type="NCBI Taxonomy" id="7757"/>
    <lineage>
        <taxon>Eukaryota</taxon>
        <taxon>Metazoa</taxon>
        <taxon>Chordata</taxon>
        <taxon>Craniata</taxon>
        <taxon>Vertebrata</taxon>
        <taxon>Cyclostomata</taxon>
        <taxon>Hyperoartia</taxon>
        <taxon>Petromyzontiformes</taxon>
        <taxon>Petromyzontidae</taxon>
        <taxon>Petromyzon</taxon>
    </lineage>
</organism>
<name>A0AAJ7SYA3_PETMA</name>
<dbReference type="RefSeq" id="XP_032807775.1">
    <property type="nucleotide sequence ID" value="XM_032951884.1"/>
</dbReference>
<dbReference type="PANTHER" id="PTHR24173:SF40">
    <property type="entry name" value="AGAP006757-PA"/>
    <property type="match status" value="1"/>
</dbReference>
<evidence type="ECO:0000313" key="6">
    <source>
        <dbReference type="RefSeq" id="XP_032807775.1"/>
    </source>
</evidence>
<dbReference type="PANTHER" id="PTHR24173">
    <property type="entry name" value="ANKYRIN REPEAT CONTAINING"/>
    <property type="match status" value="1"/>
</dbReference>
<dbReference type="Gene3D" id="1.25.40.20">
    <property type="entry name" value="Ankyrin repeat-containing domain"/>
    <property type="match status" value="2"/>
</dbReference>
<accession>A0AAJ7SYA3</accession>
<gene>
    <name evidence="6" type="primary">LOC116941153</name>
</gene>
<evidence type="ECO:0000256" key="1">
    <source>
        <dbReference type="ARBA" id="ARBA00022737"/>
    </source>
</evidence>
<reference evidence="6" key="1">
    <citation type="submission" date="2025-08" db="UniProtKB">
        <authorList>
            <consortium name="RefSeq"/>
        </authorList>
    </citation>
    <scope>IDENTIFICATION</scope>
    <source>
        <tissue evidence="6">Sperm</tissue>
    </source>
</reference>
<evidence type="ECO:0000256" key="2">
    <source>
        <dbReference type="ARBA" id="ARBA00023043"/>
    </source>
</evidence>
<feature type="compositionally biased region" description="Polar residues" evidence="4">
    <location>
        <begin position="243"/>
        <end position="257"/>
    </location>
</feature>
<proteinExistence type="predicted"/>
<keyword evidence="2 3" id="KW-0040">ANK repeat</keyword>
<dbReference type="PROSITE" id="PS50088">
    <property type="entry name" value="ANK_REPEAT"/>
    <property type="match status" value="1"/>
</dbReference>
<feature type="region of interest" description="Disordered" evidence="4">
    <location>
        <begin position="243"/>
        <end position="267"/>
    </location>
</feature>
<feature type="region of interest" description="Disordered" evidence="4">
    <location>
        <begin position="1"/>
        <end position="79"/>
    </location>
</feature>
<evidence type="ECO:0000256" key="4">
    <source>
        <dbReference type="SAM" id="MobiDB-lite"/>
    </source>
</evidence>
<keyword evidence="5" id="KW-1185">Reference proteome</keyword>
<sequence>MYGDAWASQRGPIQVRTGRGKPCGHNSKIKINHGKEPGTGPDSDNCYSHNQADGHTNLSSSSEQSSESSSSDEEGSETKPFRCTLWRGRDCRTAILGACENNNSVALRWLLGQGATWGDVNATDANGRLRHNAGGIVVFVPVCPRSTQTGLAVASSCGFAGVVSVLLQCPLVDVHLPDNEGNTALMLAVQAGNVAPRVQNPPRGADGQITSWSGSIAQWHQVSTTLTRSQLHSTLTKTQITPSKTNITLARSQSHSPGLTPPPSPGDVGITRQLLSVEAVVARGALEVPNALGLTALMQAAVQGRLHCARQLVLAGADMEVRDSGRGLRAQEWALLGGRADTAALLERLAKMGQPEWLQCDGYRLGSPCLGGQCDDRASSTGQGAAGCFLRALRALTDACFPGGPQDNGALDHMVRATTAASGPFVGTACKPCFGGTTRDSGATVEAPPSAATARGGDPKVVGPWAGAPSYLRGASRGHGRVAWATGWMPTRPRRLRVGVRPESPLPSIRLSKVGRVTPAPEEGARSPRGIQSAQLLCVSCP</sequence>
<feature type="region of interest" description="Disordered" evidence="4">
    <location>
        <begin position="438"/>
        <end position="460"/>
    </location>
</feature>
<dbReference type="Pfam" id="PF00023">
    <property type="entry name" value="Ank"/>
    <property type="match status" value="1"/>
</dbReference>